<accession>A0A9N9AXS4</accession>
<dbReference type="AlphaFoldDB" id="A0A9N9AXS4"/>
<keyword evidence="4" id="KW-1185">Reference proteome</keyword>
<gene>
    <name evidence="3" type="ORF">AMORRO_LOCUS5288</name>
</gene>
<organism evidence="3 4">
    <name type="scientific">Acaulospora morrowiae</name>
    <dbReference type="NCBI Taxonomy" id="94023"/>
    <lineage>
        <taxon>Eukaryota</taxon>
        <taxon>Fungi</taxon>
        <taxon>Fungi incertae sedis</taxon>
        <taxon>Mucoromycota</taxon>
        <taxon>Glomeromycotina</taxon>
        <taxon>Glomeromycetes</taxon>
        <taxon>Diversisporales</taxon>
        <taxon>Acaulosporaceae</taxon>
        <taxon>Acaulospora</taxon>
    </lineage>
</organism>
<feature type="compositionally biased region" description="Polar residues" evidence="1">
    <location>
        <begin position="42"/>
        <end position="83"/>
    </location>
</feature>
<reference evidence="3" key="1">
    <citation type="submission" date="2021-06" db="EMBL/GenBank/DDBJ databases">
        <authorList>
            <person name="Kallberg Y."/>
            <person name="Tangrot J."/>
            <person name="Rosling A."/>
        </authorList>
    </citation>
    <scope>NUCLEOTIDE SEQUENCE</scope>
    <source>
        <strain evidence="3">CL551</strain>
    </source>
</reference>
<evidence type="ECO:0000256" key="1">
    <source>
        <dbReference type="SAM" id="MobiDB-lite"/>
    </source>
</evidence>
<evidence type="ECO:0000313" key="4">
    <source>
        <dbReference type="Proteomes" id="UP000789342"/>
    </source>
</evidence>
<feature type="compositionally biased region" description="Low complexity" evidence="1">
    <location>
        <begin position="22"/>
        <end position="41"/>
    </location>
</feature>
<keyword evidence="2" id="KW-0472">Membrane</keyword>
<name>A0A9N9AXS4_9GLOM</name>
<feature type="transmembrane region" description="Helical" evidence="2">
    <location>
        <begin position="91"/>
        <end position="110"/>
    </location>
</feature>
<dbReference type="Proteomes" id="UP000789342">
    <property type="component" value="Unassembled WGS sequence"/>
</dbReference>
<keyword evidence="2" id="KW-0812">Transmembrane</keyword>
<evidence type="ECO:0000313" key="3">
    <source>
        <dbReference type="EMBL" id="CAG8544559.1"/>
    </source>
</evidence>
<protein>
    <submittedName>
        <fullName evidence="3">10065_t:CDS:1</fullName>
    </submittedName>
</protein>
<dbReference type="EMBL" id="CAJVPV010003152">
    <property type="protein sequence ID" value="CAG8544559.1"/>
    <property type="molecule type" value="Genomic_DNA"/>
</dbReference>
<keyword evidence="2" id="KW-1133">Transmembrane helix</keyword>
<feature type="region of interest" description="Disordered" evidence="1">
    <location>
        <begin position="1"/>
        <end position="87"/>
    </location>
</feature>
<sequence>MPAGTPSDPAIMPGNERPQKRPLAIAQSPPAPSAAHLPDPSQTSSSDTKPTAQQKNSPTETVKSSGLKNGSPSRENPTTSNGSRFERGHSLIAIYSMIVGLFAVMAAMMLL</sequence>
<comment type="caution">
    <text evidence="3">The sequence shown here is derived from an EMBL/GenBank/DDBJ whole genome shotgun (WGS) entry which is preliminary data.</text>
</comment>
<evidence type="ECO:0000256" key="2">
    <source>
        <dbReference type="SAM" id="Phobius"/>
    </source>
</evidence>
<proteinExistence type="predicted"/>